<gene>
    <name evidence="1" type="ORF">SARC_03970</name>
</gene>
<dbReference type="GeneID" id="25904474"/>
<evidence type="ECO:0000313" key="1">
    <source>
        <dbReference type="EMBL" id="KNC83794.1"/>
    </source>
</evidence>
<dbReference type="EMBL" id="KQ241809">
    <property type="protein sequence ID" value="KNC83794.1"/>
    <property type="molecule type" value="Genomic_DNA"/>
</dbReference>
<keyword evidence="2" id="KW-1185">Reference proteome</keyword>
<proteinExistence type="predicted"/>
<dbReference type="RefSeq" id="XP_014157696.1">
    <property type="nucleotide sequence ID" value="XM_014302221.1"/>
</dbReference>
<evidence type="ECO:0000313" key="2">
    <source>
        <dbReference type="Proteomes" id="UP000054560"/>
    </source>
</evidence>
<dbReference type="AlphaFoldDB" id="A0A0L0G4H4"/>
<accession>A0A0L0G4H4</accession>
<reference evidence="1 2" key="1">
    <citation type="submission" date="2011-02" db="EMBL/GenBank/DDBJ databases">
        <title>The Genome Sequence of Sphaeroforma arctica JP610.</title>
        <authorList>
            <consortium name="The Broad Institute Genome Sequencing Platform"/>
            <person name="Russ C."/>
            <person name="Cuomo C."/>
            <person name="Young S.K."/>
            <person name="Zeng Q."/>
            <person name="Gargeya S."/>
            <person name="Alvarado L."/>
            <person name="Berlin A."/>
            <person name="Chapman S.B."/>
            <person name="Chen Z."/>
            <person name="Freedman E."/>
            <person name="Gellesch M."/>
            <person name="Goldberg J."/>
            <person name="Griggs A."/>
            <person name="Gujja S."/>
            <person name="Heilman E."/>
            <person name="Heiman D."/>
            <person name="Howarth C."/>
            <person name="Mehta T."/>
            <person name="Neiman D."/>
            <person name="Pearson M."/>
            <person name="Roberts A."/>
            <person name="Saif S."/>
            <person name="Shea T."/>
            <person name="Shenoy N."/>
            <person name="Sisk P."/>
            <person name="Stolte C."/>
            <person name="Sykes S."/>
            <person name="White J."/>
            <person name="Yandava C."/>
            <person name="Burger G."/>
            <person name="Gray M.W."/>
            <person name="Holland P.W.H."/>
            <person name="King N."/>
            <person name="Lang F.B.F."/>
            <person name="Roger A.J."/>
            <person name="Ruiz-Trillo I."/>
            <person name="Haas B."/>
            <person name="Nusbaum C."/>
            <person name="Birren B."/>
        </authorList>
    </citation>
    <scope>NUCLEOTIDE SEQUENCE [LARGE SCALE GENOMIC DNA]</scope>
    <source>
        <strain evidence="1 2">JP610</strain>
    </source>
</reference>
<dbReference type="Proteomes" id="UP000054560">
    <property type="component" value="Unassembled WGS sequence"/>
</dbReference>
<protein>
    <submittedName>
        <fullName evidence="1">Uncharacterized protein</fullName>
    </submittedName>
</protein>
<organism evidence="1 2">
    <name type="scientific">Sphaeroforma arctica JP610</name>
    <dbReference type="NCBI Taxonomy" id="667725"/>
    <lineage>
        <taxon>Eukaryota</taxon>
        <taxon>Ichthyosporea</taxon>
        <taxon>Ichthyophonida</taxon>
        <taxon>Sphaeroforma</taxon>
    </lineage>
</organism>
<sequence>MQCCATCWPPTLDLRPASEELCNRGKDTDGPPRPKLITQAAQLLGEDIEFCISLFKFIQLSDVVTARSKRVNMWAEDIMAGNNSGMGMGNVMSVLINGSANSSMNQKWLEAWELIRPRAGPLLTMIMSKKAFVCALVPILERVVTHVSWKRIRTFFETFNMTSPLRLRFEDERYVVKMAIPVIDHAKHIAVNLYVRGDVTKERIIETTIMNDILVGNEFVKYRLYTASLESQEYYVHDGCASGFFEHMAQKNSLDAILDDKTDNMPVDAKN</sequence>
<name>A0A0L0G4H4_9EUKA</name>